<dbReference type="RefSeq" id="XP_033589048.1">
    <property type="nucleotide sequence ID" value="XM_033729715.1"/>
</dbReference>
<dbReference type="AlphaFoldDB" id="A0A6A6PQT8"/>
<evidence type="ECO:0000313" key="2">
    <source>
        <dbReference type="Proteomes" id="UP000799767"/>
    </source>
</evidence>
<proteinExistence type="predicted"/>
<name>A0A6A6PQT8_9PEZI</name>
<dbReference type="Proteomes" id="UP000799767">
    <property type="component" value="Unassembled WGS sequence"/>
</dbReference>
<organism evidence="1 2">
    <name type="scientific">Neohortaea acidophila</name>
    <dbReference type="NCBI Taxonomy" id="245834"/>
    <lineage>
        <taxon>Eukaryota</taxon>
        <taxon>Fungi</taxon>
        <taxon>Dikarya</taxon>
        <taxon>Ascomycota</taxon>
        <taxon>Pezizomycotina</taxon>
        <taxon>Dothideomycetes</taxon>
        <taxon>Dothideomycetidae</taxon>
        <taxon>Mycosphaerellales</taxon>
        <taxon>Teratosphaeriaceae</taxon>
        <taxon>Neohortaea</taxon>
    </lineage>
</organism>
<evidence type="ECO:0000313" key="1">
    <source>
        <dbReference type="EMBL" id="KAF2482478.1"/>
    </source>
</evidence>
<sequence length="349" mass="39319">MSNRSLPPEILGLIIENIAPSDACIAFPASHVVTRTLHACLTVSKTISWVAQRQIQSRCLYINSPWRLDGLLRALKGDTTHREPFAIPLSLKMKSSTSMYLSPFLGDTIDDAGVVANIKTLFAFLSNSLQRLVINMPLRNMSPEDPSAPKIQPALRDAFAQLRNLDQFVSVQDELYLDSSSLSNHPAEPQVWASWPRLKHLGLYNVDIRSQSVREGLRALPGLETLVLTRPHGLVDEELTLTMSCLNASAKVIIINTPEGHRNGVFGQKAPSMIDSQGKARCEPSHHVHDFGRLHRLDVPKERSTRWTWGFRQRKRFDDVTTCQHWMERKALDGTLWEYGDGEPRRACK</sequence>
<gene>
    <name evidence="1" type="ORF">BDY17DRAFT_160702</name>
</gene>
<dbReference type="OrthoDB" id="6365676at2759"/>
<accession>A0A6A6PQT8</accession>
<protein>
    <recommendedName>
        <fullName evidence="3">F-box domain-containing protein</fullName>
    </recommendedName>
</protein>
<dbReference type="GeneID" id="54470717"/>
<evidence type="ECO:0008006" key="3">
    <source>
        <dbReference type="Google" id="ProtNLM"/>
    </source>
</evidence>
<dbReference type="EMBL" id="MU001636">
    <property type="protein sequence ID" value="KAF2482478.1"/>
    <property type="molecule type" value="Genomic_DNA"/>
</dbReference>
<reference evidence="1" key="1">
    <citation type="journal article" date="2020" name="Stud. Mycol.">
        <title>101 Dothideomycetes genomes: a test case for predicting lifestyles and emergence of pathogens.</title>
        <authorList>
            <person name="Haridas S."/>
            <person name="Albert R."/>
            <person name="Binder M."/>
            <person name="Bloem J."/>
            <person name="Labutti K."/>
            <person name="Salamov A."/>
            <person name="Andreopoulos B."/>
            <person name="Baker S."/>
            <person name="Barry K."/>
            <person name="Bills G."/>
            <person name="Bluhm B."/>
            <person name="Cannon C."/>
            <person name="Castanera R."/>
            <person name="Culley D."/>
            <person name="Daum C."/>
            <person name="Ezra D."/>
            <person name="Gonzalez J."/>
            <person name="Henrissat B."/>
            <person name="Kuo A."/>
            <person name="Liang C."/>
            <person name="Lipzen A."/>
            <person name="Lutzoni F."/>
            <person name="Magnuson J."/>
            <person name="Mondo S."/>
            <person name="Nolan M."/>
            <person name="Ohm R."/>
            <person name="Pangilinan J."/>
            <person name="Park H.-J."/>
            <person name="Ramirez L."/>
            <person name="Alfaro M."/>
            <person name="Sun H."/>
            <person name="Tritt A."/>
            <person name="Yoshinaga Y."/>
            <person name="Zwiers L.-H."/>
            <person name="Turgeon B."/>
            <person name="Goodwin S."/>
            <person name="Spatafora J."/>
            <person name="Crous P."/>
            <person name="Grigoriev I."/>
        </authorList>
    </citation>
    <scope>NUCLEOTIDE SEQUENCE</scope>
    <source>
        <strain evidence="1">CBS 113389</strain>
    </source>
</reference>
<keyword evidence="2" id="KW-1185">Reference proteome</keyword>